<dbReference type="AlphaFoldDB" id="A0A0F7VD52"/>
<dbReference type="PANTHER" id="PTHR46434">
    <property type="entry name" value="GENETIC INTERACTOR OF PROHIBITINS 3, MITOCHONDRIAL"/>
    <property type="match status" value="1"/>
</dbReference>
<reference evidence="2" key="1">
    <citation type="journal article" date="2015" name="Genome Announc.">
        <title>Draft genome sequence of the fungus Penicillium brasilianum MG11.</title>
        <authorList>
            <person name="Horn F."/>
            <person name="Linde J."/>
            <person name="Mattern D.J."/>
            <person name="Walther G."/>
            <person name="Guthke R."/>
            <person name="Brakhage A.A."/>
            <person name="Valiante V."/>
        </authorList>
    </citation>
    <scope>NUCLEOTIDE SEQUENCE [LARGE SCALE GENOMIC DNA]</scope>
    <source>
        <strain evidence="2">MG11</strain>
    </source>
</reference>
<name>A0A0F7VD52_PENBI</name>
<dbReference type="InterPro" id="IPR027417">
    <property type="entry name" value="P-loop_NTPase"/>
</dbReference>
<dbReference type="Proteomes" id="UP000042958">
    <property type="component" value="Unassembled WGS sequence"/>
</dbReference>
<sequence length="640" mass="71534">MSLCGRSALSRALRLDGLRFTSNLHSRRLKASINSRCRAAPPVLNHGSVVDPLRNQCRNFSSSRLLQQQVIIENLTDVLPTCCPGCGAFSQTIEPNEPGYYSASRRQTRKLLASKKEAIEQSNTVEDAANTITEQSDHEQEAHFEVPIPSPDGALPDDAVVPDDYSLQSSSRGSHVCDRCHDLIHHNKAVASPKPSVHSIRAFMNESPYKNNRVYHILDAADFPMSLIPRIHWALLVQEQRSKNRRSANEKYRGGKKLPTLSFVITRSDLLAATKDQVDSKMEYVRTVLREALGKSGRDVRLGNVHMISAHRGWWTKQVKEEISEHGGGIWVVGKANVGKSSFIEACYPKDSRRLENMAEWIERQREEHEIPNQRQASLLDPDSLLPPAPREDVYPILPVVSSMPGTTVSPIRIPFGRGKGEVIDLPGLERGELEDYVRDEHKRDLIMTKRIKPNRCTVKPGQSLLLGGGLVRITAVNPEDTILAACFVPIETHVTKTEKAIEVQTEQRAYAGTVLMKEGTGSTMAPAGKFDLKWDTTASNLPSTIAKAVKDKGIPIPKLPYRVMSADILVEGCGWVEASIQVRTKRNSEAETDTYPQIEVFTPNGKHVDSRPPIECWNFIAEKLKADKRKRPRLRHQYS</sequence>
<dbReference type="EMBL" id="CDHK01000004">
    <property type="protein sequence ID" value="CEO59889.1"/>
    <property type="molecule type" value="Genomic_DNA"/>
</dbReference>
<keyword evidence="2" id="KW-1185">Reference proteome</keyword>
<proteinExistence type="predicted"/>
<dbReference type="STRING" id="104259.A0A0F7VD52"/>
<accession>A0A0F7VD52</accession>
<evidence type="ECO:0000313" key="1">
    <source>
        <dbReference type="EMBL" id="CEO59889.1"/>
    </source>
</evidence>
<evidence type="ECO:0000313" key="2">
    <source>
        <dbReference type="Proteomes" id="UP000042958"/>
    </source>
</evidence>
<organism evidence="1 2">
    <name type="scientific">Penicillium brasilianum</name>
    <dbReference type="NCBI Taxonomy" id="104259"/>
    <lineage>
        <taxon>Eukaryota</taxon>
        <taxon>Fungi</taxon>
        <taxon>Dikarya</taxon>
        <taxon>Ascomycota</taxon>
        <taxon>Pezizomycotina</taxon>
        <taxon>Eurotiomycetes</taxon>
        <taxon>Eurotiomycetidae</taxon>
        <taxon>Eurotiales</taxon>
        <taxon>Aspergillaceae</taxon>
        <taxon>Penicillium</taxon>
    </lineage>
</organism>
<evidence type="ECO:0008006" key="3">
    <source>
        <dbReference type="Google" id="ProtNLM"/>
    </source>
</evidence>
<dbReference type="InterPro" id="IPR050896">
    <property type="entry name" value="Mito_lipid_metab_GTPase"/>
</dbReference>
<gene>
    <name evidence="1" type="ORF">PMG11_04539</name>
</gene>
<dbReference type="Gene3D" id="3.40.50.300">
    <property type="entry name" value="P-loop containing nucleotide triphosphate hydrolases"/>
    <property type="match status" value="1"/>
</dbReference>
<dbReference type="GO" id="GO:0005739">
    <property type="term" value="C:mitochondrion"/>
    <property type="evidence" value="ECO:0007669"/>
    <property type="project" value="TreeGrafter"/>
</dbReference>
<dbReference type="OrthoDB" id="1696305at2759"/>
<dbReference type="PANTHER" id="PTHR46434:SF1">
    <property type="entry name" value="GENETIC INTERACTOR OF PROHIBITINS 3, MITOCHONDRIAL"/>
    <property type="match status" value="1"/>
</dbReference>
<protein>
    <recommendedName>
        <fullName evidence="3">Genetic interactor of prohibitins 3, mitochondrial</fullName>
    </recommendedName>
</protein>
<dbReference type="SUPFAM" id="SSF52540">
    <property type="entry name" value="P-loop containing nucleoside triphosphate hydrolases"/>
    <property type="match status" value="1"/>
</dbReference>